<accession>A0A521FV33</accession>
<dbReference type="AlphaFoldDB" id="A0A521FV33"/>
<keyword evidence="2" id="KW-1185">Reference proteome</keyword>
<dbReference type="Proteomes" id="UP000316030">
    <property type="component" value="Unassembled WGS sequence"/>
</dbReference>
<evidence type="ECO:0000313" key="2">
    <source>
        <dbReference type="Proteomes" id="UP000316030"/>
    </source>
</evidence>
<gene>
    <name evidence="1" type="ORF">SAMN06265173_1665</name>
</gene>
<dbReference type="EMBL" id="FXTO01000066">
    <property type="protein sequence ID" value="SMO99996.1"/>
    <property type="molecule type" value="Genomic_DNA"/>
</dbReference>
<name>A0A521FV33_9RHOB</name>
<protein>
    <submittedName>
        <fullName evidence="1">Uncharacterized protein</fullName>
    </submittedName>
</protein>
<reference evidence="1 2" key="1">
    <citation type="submission" date="2017-05" db="EMBL/GenBank/DDBJ databases">
        <authorList>
            <person name="Varghese N."/>
            <person name="Submissions S."/>
        </authorList>
    </citation>
    <scope>NUCLEOTIDE SEQUENCE [LARGE SCALE GENOMIC DNA]</scope>
    <source>
        <strain evidence="1 2">DSM 29506</strain>
    </source>
</reference>
<sequence length="53" mass="5706">METVTVTATAIMAETDAETGVAGQIIQTVIPRNITLKRMINRGVFPDMTEATP</sequence>
<organism evidence="1 2">
    <name type="scientific">Thalassovita litoralis</name>
    <dbReference type="NCBI Taxonomy" id="1010611"/>
    <lineage>
        <taxon>Bacteria</taxon>
        <taxon>Pseudomonadati</taxon>
        <taxon>Pseudomonadota</taxon>
        <taxon>Alphaproteobacteria</taxon>
        <taxon>Rhodobacterales</taxon>
        <taxon>Roseobacteraceae</taxon>
        <taxon>Thalassovita</taxon>
    </lineage>
</organism>
<evidence type="ECO:0000313" key="1">
    <source>
        <dbReference type="EMBL" id="SMO99996.1"/>
    </source>
</evidence>
<proteinExistence type="predicted"/>